<keyword evidence="1" id="KW-1133">Transmembrane helix</keyword>
<dbReference type="GeneID" id="71983224"/>
<accession>A0A9Q8LAF5</accession>
<dbReference type="PANTHER" id="PTHR37490:SF3">
    <property type="entry name" value="DUF3431 DOMAIN CONTAINING PROTEIN"/>
    <property type="match status" value="1"/>
</dbReference>
<dbReference type="EMBL" id="CP090164">
    <property type="protein sequence ID" value="UJO13880.1"/>
    <property type="molecule type" value="Genomic_DNA"/>
</dbReference>
<dbReference type="KEGG" id="ffu:CLAFUR5_03346"/>
<name>A0A9Q8LAF5_PASFU</name>
<dbReference type="Pfam" id="PF11913">
    <property type="entry name" value="DUF3431"/>
    <property type="match status" value="1"/>
</dbReference>
<keyword evidence="1" id="KW-0472">Membrane</keyword>
<feature type="transmembrane region" description="Helical" evidence="1">
    <location>
        <begin position="193"/>
        <end position="213"/>
    </location>
</feature>
<evidence type="ECO:0000313" key="2">
    <source>
        <dbReference type="EMBL" id="UJO13880.1"/>
    </source>
</evidence>
<evidence type="ECO:0000313" key="3">
    <source>
        <dbReference type="Proteomes" id="UP000756132"/>
    </source>
</evidence>
<dbReference type="AlphaFoldDB" id="A0A9Q8LAF5"/>
<dbReference type="InterPro" id="IPR021838">
    <property type="entry name" value="DUF3431"/>
</dbReference>
<protein>
    <submittedName>
        <fullName evidence="2">Uncharacterized protein</fullName>
    </submittedName>
</protein>
<keyword evidence="3" id="KW-1185">Reference proteome</keyword>
<dbReference type="PANTHER" id="PTHR37490">
    <property type="entry name" value="EXPRESSED PROTEIN"/>
    <property type="match status" value="1"/>
</dbReference>
<dbReference type="RefSeq" id="XP_047758246.1">
    <property type="nucleotide sequence ID" value="XM_047902494.1"/>
</dbReference>
<reference evidence="2" key="2">
    <citation type="journal article" date="2022" name="Microb. Genom.">
        <title>A chromosome-scale genome assembly of the tomato pathogen Cladosporium fulvum reveals a compartmentalized genome architecture and the presence of a dispensable chromosome.</title>
        <authorList>
            <person name="Zaccaron A.Z."/>
            <person name="Chen L.H."/>
            <person name="Samaras A."/>
            <person name="Stergiopoulos I."/>
        </authorList>
    </citation>
    <scope>NUCLEOTIDE SEQUENCE</scope>
    <source>
        <strain evidence="2">Race5_Kim</strain>
    </source>
</reference>
<sequence length="516" mass="57497">MAVEVVDLIKSHSQNRPRAHSLAYPPSLVFGCRKEQISHWTSRHARLNTHTEQRPGPQPICIGGHSCDLDRWYHSLLDAFTLQIPAVRHMLLVATCGLGGTIECDVHMRSVLLADANAATASLWHPYASSSLFGNESQHVPVLARPLGLFRMEKVGEVTYNPLTRHSRCESMLQVALTSTIIQFTAHRPLRSLWTAVTCGAILFLLAGAHAIFSRQNGGVLRSLMTVSNARDKSTPRVALVVASQLRDNTTWLNDGFPVWQQHIYVTDDPNASLAVPANKGREGMVYLTYIIDNYESLSDITIFSHANRYQWHNDDPLYDGKMLLSRLQLPAMSVFAVYGRSAVPSIRPVEEAQAPPPASDPASDEARAGSFFKAAFEELFPGTPVPEAVVVTCCAQFAVTANTIWQRSRGDYERYQAWLVNTNMNDNLSGIIMEYLWHIIFGQNTVHCPSAQQCYCKLYGLCSLDCAEPGVCGNYYTLPLTTAFPEGWPEGGWEGERRNLTDLLLQYDRQYPINA</sequence>
<proteinExistence type="predicted"/>
<dbReference type="OrthoDB" id="426718at2759"/>
<gene>
    <name evidence="2" type="ORF">CLAFUR5_03346</name>
</gene>
<reference evidence="2" key="1">
    <citation type="submission" date="2021-12" db="EMBL/GenBank/DDBJ databases">
        <authorList>
            <person name="Zaccaron A."/>
            <person name="Stergiopoulos I."/>
        </authorList>
    </citation>
    <scope>NUCLEOTIDE SEQUENCE</scope>
    <source>
        <strain evidence="2">Race5_Kim</strain>
    </source>
</reference>
<evidence type="ECO:0000256" key="1">
    <source>
        <dbReference type="SAM" id="Phobius"/>
    </source>
</evidence>
<dbReference type="Proteomes" id="UP000756132">
    <property type="component" value="Chromosome 2"/>
</dbReference>
<keyword evidence="1" id="KW-0812">Transmembrane</keyword>
<organism evidence="2 3">
    <name type="scientific">Passalora fulva</name>
    <name type="common">Tomato leaf mold</name>
    <name type="synonym">Cladosporium fulvum</name>
    <dbReference type="NCBI Taxonomy" id="5499"/>
    <lineage>
        <taxon>Eukaryota</taxon>
        <taxon>Fungi</taxon>
        <taxon>Dikarya</taxon>
        <taxon>Ascomycota</taxon>
        <taxon>Pezizomycotina</taxon>
        <taxon>Dothideomycetes</taxon>
        <taxon>Dothideomycetidae</taxon>
        <taxon>Mycosphaerellales</taxon>
        <taxon>Mycosphaerellaceae</taxon>
        <taxon>Fulvia</taxon>
    </lineage>
</organism>